<dbReference type="eggNOG" id="ENOG5031K19">
    <property type="taxonomic scope" value="Bacteria"/>
</dbReference>
<sequence length="65" mass="6659">RVARDAGATPVNYLLYEHAKTGAARLGLPPDSLALAAAVLRGEVLAGTVTAHPAVRAPEFVPAAR</sequence>
<dbReference type="Proteomes" id="UP000014139">
    <property type="component" value="Unassembled WGS sequence"/>
</dbReference>
<dbReference type="EMBL" id="AOUO01000370">
    <property type="protein sequence ID" value="EOD65803.1"/>
    <property type="molecule type" value="Genomic_DNA"/>
</dbReference>
<organism evidence="1 2">
    <name type="scientific">Amycolatopsis vancoresmycina DSM 44592</name>
    <dbReference type="NCBI Taxonomy" id="1292037"/>
    <lineage>
        <taxon>Bacteria</taxon>
        <taxon>Bacillati</taxon>
        <taxon>Actinomycetota</taxon>
        <taxon>Actinomycetes</taxon>
        <taxon>Pseudonocardiales</taxon>
        <taxon>Pseudonocardiaceae</taxon>
        <taxon>Amycolatopsis</taxon>
    </lineage>
</organism>
<protein>
    <submittedName>
        <fullName evidence="1">Uncharacterized protein</fullName>
    </submittedName>
</protein>
<proteinExistence type="predicted"/>
<keyword evidence="2" id="KW-1185">Reference proteome</keyword>
<name>R1G2S6_9PSEU</name>
<accession>R1G2S6</accession>
<feature type="non-terminal residue" evidence="1">
    <location>
        <position position="1"/>
    </location>
</feature>
<reference evidence="1 2" key="1">
    <citation type="submission" date="2013-02" db="EMBL/GenBank/DDBJ databases">
        <title>Draft genome sequence of Amycolatopsis vancoresmycina strain DSM 44592T.</title>
        <authorList>
            <person name="Kumar S."/>
            <person name="Kaur N."/>
            <person name="Kaur C."/>
            <person name="Raghava G.P.S."/>
            <person name="Mayilraj S."/>
        </authorList>
    </citation>
    <scope>NUCLEOTIDE SEQUENCE [LARGE SCALE GENOMIC DNA]</scope>
    <source>
        <strain evidence="1 2">DSM 44592</strain>
    </source>
</reference>
<evidence type="ECO:0000313" key="2">
    <source>
        <dbReference type="Proteomes" id="UP000014139"/>
    </source>
</evidence>
<dbReference type="OrthoDB" id="4147866at2"/>
<evidence type="ECO:0000313" key="1">
    <source>
        <dbReference type="EMBL" id="EOD65803.1"/>
    </source>
</evidence>
<dbReference type="AlphaFoldDB" id="R1G2S6"/>
<dbReference type="RefSeq" id="WP_003096664.1">
    <property type="nucleotide sequence ID" value="NZ_AOUO01000370.1"/>
</dbReference>
<comment type="caution">
    <text evidence="1">The sequence shown here is derived from an EMBL/GenBank/DDBJ whole genome shotgun (WGS) entry which is preliminary data.</text>
</comment>
<gene>
    <name evidence="1" type="ORF">H480_24782</name>
</gene>